<evidence type="ECO:0000256" key="3">
    <source>
        <dbReference type="ARBA" id="ARBA00023274"/>
    </source>
</evidence>
<keyword evidence="3" id="KW-0687">Ribonucleoprotein</keyword>
<sequence>MAHIKSGGKTRNGRNSPGQRLGIKKYAGETVSAGEIIVRQCGTKYHPGENMKLAKNDSLYAMMEGVVSFKKKQVKNFNGKLKPRTFVSIDAK</sequence>
<comment type="similarity">
    <text evidence="1">Belongs to the bacterial ribosomal protein bL27 family.</text>
</comment>
<evidence type="ECO:0000256" key="5">
    <source>
        <dbReference type="ARBA" id="ARBA00035477"/>
    </source>
</evidence>
<reference evidence="7 8" key="1">
    <citation type="journal article" date="2016" name="Environ. Microbiol.">
        <title>Genomic resolution of a cold subsurface aquifer community provides metabolic insights for novel microbes adapted to high CO concentrations.</title>
        <authorList>
            <person name="Probst A.J."/>
            <person name="Castelle C.J."/>
            <person name="Singh A."/>
            <person name="Brown C.T."/>
            <person name="Anantharaman K."/>
            <person name="Sharon I."/>
            <person name="Hug L.A."/>
            <person name="Burstein D."/>
            <person name="Emerson J.B."/>
            <person name="Thomas B.C."/>
            <person name="Banfield J.F."/>
        </authorList>
    </citation>
    <scope>NUCLEOTIDE SEQUENCE [LARGE SCALE GENOMIC DNA]</scope>
    <source>
        <strain evidence="7">CG2_30_54_11</strain>
    </source>
</reference>
<dbReference type="Gene3D" id="2.40.50.100">
    <property type="match status" value="1"/>
</dbReference>
<feature type="region of interest" description="Disordered" evidence="6">
    <location>
        <begin position="1"/>
        <end position="22"/>
    </location>
</feature>
<dbReference type="InterPro" id="IPR001684">
    <property type="entry name" value="Ribosomal_bL27"/>
</dbReference>
<gene>
    <name evidence="7" type="ORF">AUK40_00345</name>
</gene>
<dbReference type="FunFam" id="2.40.50.100:FF:000020">
    <property type="entry name" value="50S ribosomal protein L27"/>
    <property type="match status" value="1"/>
</dbReference>
<dbReference type="Pfam" id="PF01016">
    <property type="entry name" value="Ribosomal_L27"/>
    <property type="match status" value="1"/>
</dbReference>
<name>A0A1J5J8Q0_9BACT</name>
<evidence type="ECO:0000256" key="1">
    <source>
        <dbReference type="ARBA" id="ARBA00010797"/>
    </source>
</evidence>
<evidence type="ECO:0000256" key="6">
    <source>
        <dbReference type="SAM" id="MobiDB-lite"/>
    </source>
</evidence>
<dbReference type="PANTHER" id="PTHR15893:SF0">
    <property type="entry name" value="LARGE RIBOSOMAL SUBUNIT PROTEIN BL27M"/>
    <property type="match status" value="1"/>
</dbReference>
<evidence type="ECO:0000256" key="4">
    <source>
        <dbReference type="ARBA" id="ARBA00035175"/>
    </source>
</evidence>
<dbReference type="SUPFAM" id="SSF110324">
    <property type="entry name" value="Ribosomal L27 protein-like"/>
    <property type="match status" value="1"/>
</dbReference>
<proteinExistence type="inferred from homology"/>
<keyword evidence="2 7" id="KW-0689">Ribosomal protein</keyword>
<feature type="compositionally biased region" description="Basic residues" evidence="6">
    <location>
        <begin position="1"/>
        <end position="12"/>
    </location>
</feature>
<dbReference type="STRING" id="1817892.AUK40_00345"/>
<evidence type="ECO:0000313" key="7">
    <source>
        <dbReference type="EMBL" id="OIP99896.1"/>
    </source>
</evidence>
<comment type="caution">
    <text evidence="7">The sequence shown here is derived from an EMBL/GenBank/DDBJ whole genome shotgun (WGS) entry which is preliminary data.</text>
</comment>
<dbReference type="GO" id="GO:0003735">
    <property type="term" value="F:structural constituent of ribosome"/>
    <property type="evidence" value="ECO:0007669"/>
    <property type="project" value="InterPro"/>
</dbReference>
<evidence type="ECO:0000256" key="2">
    <source>
        <dbReference type="ARBA" id="ARBA00022980"/>
    </source>
</evidence>
<dbReference type="EMBL" id="MNZT01000006">
    <property type="protein sequence ID" value="OIP99896.1"/>
    <property type="molecule type" value="Genomic_DNA"/>
</dbReference>
<protein>
    <recommendedName>
        <fullName evidence="4">Large ribosomal subunit protein bL27</fullName>
    </recommendedName>
    <alternativeName>
        <fullName evidence="5">50S ribosomal protein L27</fullName>
    </alternativeName>
</protein>
<dbReference type="PANTHER" id="PTHR15893">
    <property type="entry name" value="RIBOSOMAL PROTEIN L27"/>
    <property type="match status" value="1"/>
</dbReference>
<evidence type="ECO:0000313" key="8">
    <source>
        <dbReference type="Proteomes" id="UP000183245"/>
    </source>
</evidence>
<organism evidence="7 8">
    <name type="scientific">Candidatus Wirthbacteria bacterium CG2_30_54_11</name>
    <dbReference type="NCBI Taxonomy" id="1817892"/>
    <lineage>
        <taxon>Bacteria</taxon>
        <taxon>Candidatus Wirthbacteria</taxon>
    </lineage>
</organism>
<dbReference type="Proteomes" id="UP000183245">
    <property type="component" value="Unassembled WGS sequence"/>
</dbReference>
<dbReference type="GO" id="GO:0006412">
    <property type="term" value="P:translation"/>
    <property type="evidence" value="ECO:0007669"/>
    <property type="project" value="InterPro"/>
</dbReference>
<dbReference type="GO" id="GO:0022625">
    <property type="term" value="C:cytosolic large ribosomal subunit"/>
    <property type="evidence" value="ECO:0007669"/>
    <property type="project" value="TreeGrafter"/>
</dbReference>
<accession>A0A1J5J8Q0</accession>
<dbReference type="PRINTS" id="PR00063">
    <property type="entry name" value="RIBOSOMALL27"/>
</dbReference>
<dbReference type="AlphaFoldDB" id="A0A1J5J8Q0"/>
<dbReference type="NCBIfam" id="TIGR00062">
    <property type="entry name" value="L27"/>
    <property type="match status" value="1"/>
</dbReference>